<dbReference type="AlphaFoldDB" id="A0AAF1KVL1"/>
<dbReference type="GO" id="GO:0005737">
    <property type="term" value="C:cytoplasm"/>
    <property type="evidence" value="ECO:0007669"/>
    <property type="project" value="TreeGrafter"/>
</dbReference>
<evidence type="ECO:0000256" key="1">
    <source>
        <dbReference type="ARBA" id="ARBA00023152"/>
    </source>
</evidence>
<dbReference type="InterPro" id="IPR050275">
    <property type="entry name" value="PGM_Phosphatase"/>
</dbReference>
<dbReference type="GO" id="GO:0016791">
    <property type="term" value="F:phosphatase activity"/>
    <property type="evidence" value="ECO:0007669"/>
    <property type="project" value="TreeGrafter"/>
</dbReference>
<dbReference type="Gene3D" id="3.40.50.1240">
    <property type="entry name" value="Phosphoglycerate mutase-like"/>
    <property type="match status" value="1"/>
</dbReference>
<evidence type="ECO:0000313" key="4">
    <source>
        <dbReference type="EMBL" id="WFR96581.1"/>
    </source>
</evidence>
<sequence>MIYLVRHGQTEFNAAGRWQGQVDSGLTALGRQQAERVGATLRGLIDPDSTAVFSSPLGRAADTAAIIAGATGLSDKIVFDPRLMEIGMGCWDGLTTYEIEMEWPGALDGLSRFEWFFHSPDGERFAGLAERLLGVLEEVKRHSAASKIIVSHGVAGRVIRGICAGLEQADALGLDVPQDAIFALDGGIVTRIDCQ</sequence>
<dbReference type="PROSITE" id="PS00175">
    <property type="entry name" value="PG_MUTASE"/>
    <property type="match status" value="1"/>
</dbReference>
<reference evidence="5" key="2">
    <citation type="journal article" date="2023" name="MicrobiologyOpen">
        <title>Genomics of the tumorigenes clade of the family Rhizobiaceae and description of Rhizobium rhododendri sp. nov.</title>
        <authorList>
            <person name="Kuzmanovic N."/>
            <person name="diCenzo G.C."/>
            <person name="Bunk B."/>
            <person name="Sproeer C."/>
            <person name="Fruehling A."/>
            <person name="Neumann-Schaal M."/>
            <person name="Overmann J."/>
            <person name="Smalla K."/>
        </authorList>
    </citation>
    <scope>NUCLEOTIDE SEQUENCE [LARGE SCALE GENOMIC DNA]</scope>
    <source>
        <strain evidence="5">1078</strain>
    </source>
</reference>
<dbReference type="Pfam" id="PF00300">
    <property type="entry name" value="His_Phos_1"/>
    <property type="match status" value="1"/>
</dbReference>
<keyword evidence="2" id="KW-0413">Isomerase</keyword>
<keyword evidence="1" id="KW-0324">Glycolysis</keyword>
<dbReference type="KEGG" id="rtu:PR017_05500"/>
<dbReference type="EMBL" id="CP117255">
    <property type="protein sequence ID" value="WFR96581.1"/>
    <property type="molecule type" value="Genomic_DNA"/>
</dbReference>
<dbReference type="PANTHER" id="PTHR48100">
    <property type="entry name" value="BROAD-SPECIFICITY PHOSPHATASE YOR283W-RELATED"/>
    <property type="match status" value="1"/>
</dbReference>
<reference evidence="4 5" key="1">
    <citation type="journal article" date="2018" name="Sci. Rep.">
        <title>Rhizobium tumorigenes sp. nov., a novel plant tumorigenic bacterium isolated from cane gall tumors on thornless blackberry.</title>
        <authorList>
            <person name="Kuzmanovi N."/>
            <person name="Smalla K."/>
            <person name="Gronow S."/>
            <person name="PuBawska J."/>
        </authorList>
    </citation>
    <scope>NUCLEOTIDE SEQUENCE [LARGE SCALE GENOMIC DNA]</scope>
    <source>
        <strain evidence="4 5">1078</strain>
    </source>
</reference>
<dbReference type="SMART" id="SM00855">
    <property type="entry name" value="PGAM"/>
    <property type="match status" value="1"/>
</dbReference>
<evidence type="ECO:0000256" key="3">
    <source>
        <dbReference type="PIRSR" id="PIRSR613078-2"/>
    </source>
</evidence>
<gene>
    <name evidence="4" type="ORF">PR017_05500</name>
</gene>
<proteinExistence type="predicted"/>
<keyword evidence="5" id="KW-1185">Reference proteome</keyword>
<dbReference type="PIRSF" id="PIRSF000709">
    <property type="entry name" value="6PFK_2-Ptase"/>
    <property type="match status" value="1"/>
</dbReference>
<accession>A0AAF1KVL1</accession>
<dbReference type="Proteomes" id="UP000249499">
    <property type="component" value="Chromosome"/>
</dbReference>
<protein>
    <submittedName>
        <fullName evidence="4">Histidine phosphatase family protein</fullName>
    </submittedName>
</protein>
<dbReference type="SUPFAM" id="SSF53254">
    <property type="entry name" value="Phosphoglycerate mutase-like"/>
    <property type="match status" value="1"/>
</dbReference>
<feature type="binding site" evidence="3">
    <location>
        <begin position="6"/>
        <end position="13"/>
    </location>
    <ligand>
        <name>substrate</name>
    </ligand>
</feature>
<evidence type="ECO:0000256" key="2">
    <source>
        <dbReference type="ARBA" id="ARBA00023235"/>
    </source>
</evidence>
<dbReference type="PANTHER" id="PTHR48100:SF1">
    <property type="entry name" value="HISTIDINE PHOSPHATASE FAMILY PROTEIN-RELATED"/>
    <property type="match status" value="1"/>
</dbReference>
<organism evidence="4 5">
    <name type="scientific">Rhizobium tumorigenes</name>
    <dbReference type="NCBI Taxonomy" id="2041385"/>
    <lineage>
        <taxon>Bacteria</taxon>
        <taxon>Pseudomonadati</taxon>
        <taxon>Pseudomonadota</taxon>
        <taxon>Alphaproteobacteria</taxon>
        <taxon>Hyphomicrobiales</taxon>
        <taxon>Rhizobiaceae</taxon>
        <taxon>Rhizobium/Agrobacterium group</taxon>
        <taxon>Rhizobium</taxon>
    </lineage>
</organism>
<evidence type="ECO:0000313" key="5">
    <source>
        <dbReference type="Proteomes" id="UP000249499"/>
    </source>
</evidence>
<feature type="binding site" evidence="3">
    <location>
        <position position="59"/>
    </location>
    <ligand>
        <name>substrate</name>
    </ligand>
</feature>
<name>A0AAF1KVL1_9HYPH</name>
<dbReference type="CDD" id="cd07067">
    <property type="entry name" value="HP_PGM_like"/>
    <property type="match status" value="1"/>
</dbReference>
<dbReference type="InterPro" id="IPR001345">
    <property type="entry name" value="PG/BPGM_mutase_AS"/>
</dbReference>
<dbReference type="InterPro" id="IPR029033">
    <property type="entry name" value="His_PPase_superfam"/>
</dbReference>
<dbReference type="InterPro" id="IPR013078">
    <property type="entry name" value="His_Pase_superF_clade-1"/>
</dbReference>
<dbReference type="RefSeq" id="WP_111220657.1">
    <property type="nucleotide sequence ID" value="NZ_CP117255.1"/>
</dbReference>